<name>A0A0F9WF22_9ZZZZ</name>
<sequence>MEPPRWALRLMRKMARDYKIAPPYLHWKTRRSPTSSGYCTLKGHSIGVGAGSDRQDARLSLLHEMCHNILLKRVPEYRGEHDDRFYDFLWPIIRRYRFPMKVALSFEGSHHKRTVALTYRRGGGSLKC</sequence>
<dbReference type="AlphaFoldDB" id="A0A0F9WF22"/>
<organism evidence="1">
    <name type="scientific">marine sediment metagenome</name>
    <dbReference type="NCBI Taxonomy" id="412755"/>
    <lineage>
        <taxon>unclassified sequences</taxon>
        <taxon>metagenomes</taxon>
        <taxon>ecological metagenomes</taxon>
    </lineage>
</organism>
<comment type="caution">
    <text evidence="1">The sequence shown here is derived from an EMBL/GenBank/DDBJ whole genome shotgun (WGS) entry which is preliminary data.</text>
</comment>
<proteinExistence type="predicted"/>
<accession>A0A0F9WF22</accession>
<evidence type="ECO:0008006" key="2">
    <source>
        <dbReference type="Google" id="ProtNLM"/>
    </source>
</evidence>
<reference evidence="1" key="1">
    <citation type="journal article" date="2015" name="Nature">
        <title>Complex archaea that bridge the gap between prokaryotes and eukaryotes.</title>
        <authorList>
            <person name="Spang A."/>
            <person name="Saw J.H."/>
            <person name="Jorgensen S.L."/>
            <person name="Zaremba-Niedzwiedzka K."/>
            <person name="Martijn J."/>
            <person name="Lind A.E."/>
            <person name="van Eijk R."/>
            <person name="Schleper C."/>
            <person name="Guy L."/>
            <person name="Ettema T.J."/>
        </authorList>
    </citation>
    <scope>NUCLEOTIDE SEQUENCE</scope>
</reference>
<evidence type="ECO:0000313" key="1">
    <source>
        <dbReference type="EMBL" id="KKN84481.1"/>
    </source>
</evidence>
<protein>
    <recommendedName>
        <fullName evidence="2">SprT-like domain-containing protein</fullName>
    </recommendedName>
</protein>
<gene>
    <name evidence="1" type="ORF">LCGC14_0289430</name>
</gene>
<dbReference type="EMBL" id="LAZR01000171">
    <property type="protein sequence ID" value="KKN84481.1"/>
    <property type="molecule type" value="Genomic_DNA"/>
</dbReference>